<dbReference type="InterPro" id="IPR050194">
    <property type="entry name" value="Glycosyltransferase_grp1"/>
</dbReference>
<evidence type="ECO:0000259" key="1">
    <source>
        <dbReference type="Pfam" id="PF00534"/>
    </source>
</evidence>
<organism evidence="3 4">
    <name type="scientific">Sporosarcina globispora</name>
    <name type="common">Bacillus globisporus</name>
    <dbReference type="NCBI Taxonomy" id="1459"/>
    <lineage>
        <taxon>Bacteria</taxon>
        <taxon>Bacillati</taxon>
        <taxon>Bacillota</taxon>
        <taxon>Bacilli</taxon>
        <taxon>Bacillales</taxon>
        <taxon>Caryophanaceae</taxon>
        <taxon>Sporosarcina</taxon>
    </lineage>
</organism>
<dbReference type="PANTHER" id="PTHR45947">
    <property type="entry name" value="SULFOQUINOVOSYL TRANSFERASE SQD2"/>
    <property type="match status" value="1"/>
</dbReference>
<dbReference type="InterPro" id="IPR001296">
    <property type="entry name" value="Glyco_trans_1"/>
</dbReference>
<dbReference type="PANTHER" id="PTHR45947:SF3">
    <property type="entry name" value="SULFOQUINOVOSYL TRANSFERASE SQD2"/>
    <property type="match status" value="1"/>
</dbReference>
<dbReference type="Pfam" id="PF13439">
    <property type="entry name" value="Glyco_transf_4"/>
    <property type="match status" value="1"/>
</dbReference>
<keyword evidence="4" id="KW-1185">Reference proteome</keyword>
<dbReference type="InterPro" id="IPR028098">
    <property type="entry name" value="Glyco_trans_4-like_N"/>
</dbReference>
<feature type="domain" description="Glycosyl transferase family 1" evidence="1">
    <location>
        <begin position="196"/>
        <end position="349"/>
    </location>
</feature>
<dbReference type="PATRIC" id="fig|1459.3.peg.1066"/>
<feature type="domain" description="Glycosyltransferase subfamily 4-like N-terminal" evidence="2">
    <location>
        <begin position="22"/>
        <end position="191"/>
    </location>
</feature>
<reference evidence="4" key="1">
    <citation type="submission" date="2015-07" db="EMBL/GenBank/DDBJ databases">
        <title>Fjat-10036 dsm4.</title>
        <authorList>
            <person name="Liu B."/>
            <person name="Wang J."/>
            <person name="Zhu Y."/>
            <person name="Liu G."/>
            <person name="Chen Q."/>
            <person name="Chen Z."/>
            <person name="Lan J."/>
            <person name="Che J."/>
            <person name="Ge C."/>
            <person name="Shi H."/>
            <person name="Pan Z."/>
            <person name="Liu X."/>
        </authorList>
    </citation>
    <scope>NUCLEOTIDE SEQUENCE [LARGE SCALE GENOMIC DNA]</scope>
    <source>
        <strain evidence="4">DSM 4</strain>
    </source>
</reference>
<accession>A0A0M0G8N0</accession>
<dbReference type="STRING" id="1459.AF332_05110"/>
<comment type="caution">
    <text evidence="3">The sequence shown here is derived from an EMBL/GenBank/DDBJ whole genome shotgun (WGS) entry which is preliminary data.</text>
</comment>
<dbReference type="OrthoDB" id="9797829at2"/>
<gene>
    <name evidence="3" type="ORF">AF332_05110</name>
</gene>
<evidence type="ECO:0008006" key="5">
    <source>
        <dbReference type="Google" id="ProtNLM"/>
    </source>
</evidence>
<dbReference type="AlphaFoldDB" id="A0A0M0G8N0"/>
<dbReference type="EMBL" id="LGUF01000007">
    <property type="protein sequence ID" value="KON86260.1"/>
    <property type="molecule type" value="Genomic_DNA"/>
</dbReference>
<evidence type="ECO:0000313" key="4">
    <source>
        <dbReference type="Proteomes" id="UP000037109"/>
    </source>
</evidence>
<dbReference type="Pfam" id="PF00534">
    <property type="entry name" value="Glycos_transf_1"/>
    <property type="match status" value="1"/>
</dbReference>
<dbReference type="SUPFAM" id="SSF53756">
    <property type="entry name" value="UDP-Glycosyltransferase/glycogen phosphorylase"/>
    <property type="match status" value="1"/>
</dbReference>
<dbReference type="Gene3D" id="3.40.50.2000">
    <property type="entry name" value="Glycogen Phosphorylase B"/>
    <property type="match status" value="2"/>
</dbReference>
<evidence type="ECO:0000313" key="3">
    <source>
        <dbReference type="EMBL" id="KON86260.1"/>
    </source>
</evidence>
<evidence type="ECO:0000259" key="2">
    <source>
        <dbReference type="Pfam" id="PF13439"/>
    </source>
</evidence>
<sequence length="382" mass="42786">MKVLIIPSWYPIKENPILGIFFKEQAKAIQKSGCDVTVLYPEIKTMRSYNASWQKGIQVQSEDGLKTYRYKGYNPFPARIPYATAFVYYIRLKTLYKKMIAAEGKPDIIHAHSCLWGGWAAAKIAKEENIPVVITEHSSKLVRGVLKPYEEKEIAAAMKLTDQIISVGPSLKKAISQYTDKEIIEIPNIVDFKTFQKESKQQSVKSNKFRFFSLALLTPNKGMDILIKSFAKGFKDQEAELVIGGDGAQKQELVALAKSLGVENQVQFLGAVDRKEVVHHMNSCDTFVLASKFETFGVVLIEALACGKPVISTNSGGPSSIVNEKNGLIVPVDDIDELSQAMQNVYSNYSFYDPKEIQKDCSARFSEEVITEQILKIYQTLV</sequence>
<protein>
    <recommendedName>
        <fullName evidence="5">Glycosyl transferase family 1</fullName>
    </recommendedName>
</protein>
<proteinExistence type="predicted"/>
<dbReference type="RefSeq" id="WP_053433620.1">
    <property type="nucleotide sequence ID" value="NZ_LGUF01000007.1"/>
</dbReference>
<dbReference type="Proteomes" id="UP000037109">
    <property type="component" value="Unassembled WGS sequence"/>
</dbReference>
<dbReference type="GO" id="GO:0016757">
    <property type="term" value="F:glycosyltransferase activity"/>
    <property type="evidence" value="ECO:0007669"/>
    <property type="project" value="InterPro"/>
</dbReference>
<name>A0A0M0G8N0_SPOGL</name>